<comment type="subunit">
    <text evidence="4">Component of the RNA polymerase III (Pol III) complex.</text>
</comment>
<dbReference type="PANTHER" id="PTHR15367:SF2">
    <property type="entry name" value="DNA-DIRECTED RNA POLYMERASE III SUBUNIT"/>
    <property type="match status" value="1"/>
</dbReference>
<organism evidence="6 7">
    <name type="scientific">Tilletiopsis washingtonensis</name>
    <dbReference type="NCBI Taxonomy" id="58919"/>
    <lineage>
        <taxon>Eukaryota</taxon>
        <taxon>Fungi</taxon>
        <taxon>Dikarya</taxon>
        <taxon>Basidiomycota</taxon>
        <taxon>Ustilaginomycotina</taxon>
        <taxon>Exobasidiomycetes</taxon>
        <taxon>Entylomatales</taxon>
        <taxon>Entylomatales incertae sedis</taxon>
        <taxon>Tilletiopsis</taxon>
    </lineage>
</organism>
<dbReference type="Pfam" id="PF11705">
    <property type="entry name" value="RNA_pol_3_Rpc31"/>
    <property type="match status" value="1"/>
</dbReference>
<dbReference type="Proteomes" id="UP000245946">
    <property type="component" value="Unassembled WGS sequence"/>
</dbReference>
<evidence type="ECO:0000256" key="3">
    <source>
        <dbReference type="ARBA" id="ARBA00023242"/>
    </source>
</evidence>
<dbReference type="InterPro" id="IPR024661">
    <property type="entry name" value="RNA_pol_III_Rpc31"/>
</dbReference>
<reference evidence="6 7" key="1">
    <citation type="journal article" date="2018" name="Mol. Biol. Evol.">
        <title>Broad Genomic Sampling Reveals a Smut Pathogenic Ancestry of the Fungal Clade Ustilaginomycotina.</title>
        <authorList>
            <person name="Kijpornyongpan T."/>
            <person name="Mondo S.J."/>
            <person name="Barry K."/>
            <person name="Sandor L."/>
            <person name="Lee J."/>
            <person name="Lipzen A."/>
            <person name="Pangilinan J."/>
            <person name="LaButti K."/>
            <person name="Hainaut M."/>
            <person name="Henrissat B."/>
            <person name="Grigoriev I.V."/>
            <person name="Spatafora J.W."/>
            <person name="Aime M.C."/>
        </authorList>
    </citation>
    <scope>NUCLEOTIDE SEQUENCE [LARGE SCALE GENOMIC DNA]</scope>
    <source>
        <strain evidence="6 7">MCA 4186</strain>
    </source>
</reference>
<dbReference type="PANTHER" id="PTHR15367">
    <property type="entry name" value="DNA-DIRECTED RNA POLYMERASE III"/>
    <property type="match status" value="1"/>
</dbReference>
<keyword evidence="7" id="KW-1185">Reference proteome</keyword>
<evidence type="ECO:0000256" key="1">
    <source>
        <dbReference type="ARBA" id="ARBA00004123"/>
    </source>
</evidence>
<comment type="subcellular location">
    <subcellularLocation>
        <location evidence="1 4">Nucleus</location>
    </subcellularLocation>
</comment>
<evidence type="ECO:0000313" key="6">
    <source>
        <dbReference type="EMBL" id="PWN98406.1"/>
    </source>
</evidence>
<sequence length="214" mass="23505">MSRGGRGGGRGGRGGKANQNLPSMGAITFGDLGAMSKEQNALYPPIEKMPRIVAPSERERAAAQHQLEMLASMKTSPYWPREDEKKTGVELPRYSDRYRPEEQSTPSLNSVRLQKEMFPAAVWKSYMEGEERREKAKAASRRKGRTVLDWDNLEKGGAQGDDGNSADGSNASEAGELHDYEDDEDDDYAENYFDNGEDAEEDVGGGGGEGGEYE</sequence>
<feature type="compositionally biased region" description="Acidic residues" evidence="5">
    <location>
        <begin position="179"/>
        <end position="203"/>
    </location>
</feature>
<evidence type="ECO:0000256" key="5">
    <source>
        <dbReference type="SAM" id="MobiDB-lite"/>
    </source>
</evidence>
<keyword evidence="3 4" id="KW-0539">Nucleus</keyword>
<feature type="region of interest" description="Disordered" evidence="5">
    <location>
        <begin position="74"/>
        <end position="111"/>
    </location>
</feature>
<name>A0A316ZAS7_9BASI</name>
<proteinExistence type="inferred from homology"/>
<feature type="region of interest" description="Disordered" evidence="5">
    <location>
        <begin position="1"/>
        <end position="23"/>
    </location>
</feature>
<evidence type="ECO:0000256" key="2">
    <source>
        <dbReference type="ARBA" id="ARBA00008352"/>
    </source>
</evidence>
<feature type="compositionally biased region" description="Gly residues" evidence="5">
    <location>
        <begin position="1"/>
        <end position="15"/>
    </location>
</feature>
<dbReference type="GO" id="GO:0006383">
    <property type="term" value="P:transcription by RNA polymerase III"/>
    <property type="evidence" value="ECO:0007669"/>
    <property type="project" value="UniProtKB-UniRule"/>
</dbReference>
<feature type="compositionally biased region" description="Basic and acidic residues" evidence="5">
    <location>
        <begin position="127"/>
        <end position="137"/>
    </location>
</feature>
<feature type="region of interest" description="Disordered" evidence="5">
    <location>
        <begin position="126"/>
        <end position="214"/>
    </location>
</feature>
<evidence type="ECO:0000256" key="4">
    <source>
        <dbReference type="PIRNR" id="PIRNR000777"/>
    </source>
</evidence>
<dbReference type="AlphaFoldDB" id="A0A316ZAS7"/>
<comment type="similarity">
    <text evidence="2 4">Belongs to the eukaryotic RPC7 RNA polymerase subunit family.</text>
</comment>
<comment type="function">
    <text evidence="4">DNA-dependent RNA polymerase catalyzes the transcription of DNA into RNA using the four ribonucleoside triphosphates as substrates. Specific peripheric component of RNA polymerase III which synthesizes small RNAs, such as 5S rRNA and tRNAs.</text>
</comment>
<dbReference type="PIRSF" id="PIRSF000777">
    <property type="entry name" value="RNA_polIII_C31"/>
    <property type="match status" value="1"/>
</dbReference>
<dbReference type="GO" id="GO:0005666">
    <property type="term" value="C:RNA polymerase III complex"/>
    <property type="evidence" value="ECO:0007669"/>
    <property type="project" value="UniProtKB-UniRule"/>
</dbReference>
<dbReference type="EMBL" id="KZ819291">
    <property type="protein sequence ID" value="PWN98406.1"/>
    <property type="molecule type" value="Genomic_DNA"/>
</dbReference>
<dbReference type="RefSeq" id="XP_025598685.1">
    <property type="nucleotide sequence ID" value="XM_025745196.1"/>
</dbReference>
<gene>
    <name evidence="6" type="ORF">FA09DRAFT_360148</name>
</gene>
<protein>
    <recommendedName>
        <fullName evidence="4">DNA-directed RNA polymerase III subunit</fullName>
    </recommendedName>
</protein>
<dbReference type="OrthoDB" id="5377312at2759"/>
<feature type="compositionally biased region" description="Basic and acidic residues" evidence="5">
    <location>
        <begin position="80"/>
        <end position="102"/>
    </location>
</feature>
<dbReference type="GeneID" id="37272740"/>
<feature type="compositionally biased region" description="Gly residues" evidence="5">
    <location>
        <begin position="204"/>
        <end position="214"/>
    </location>
</feature>
<evidence type="ECO:0000313" key="7">
    <source>
        <dbReference type="Proteomes" id="UP000245946"/>
    </source>
</evidence>
<accession>A0A316ZAS7</accession>
<dbReference type="STRING" id="58919.A0A316ZAS7"/>